<dbReference type="GO" id="GO:0046914">
    <property type="term" value="F:transition metal ion binding"/>
    <property type="evidence" value="ECO:0007669"/>
    <property type="project" value="InterPro"/>
</dbReference>
<keyword evidence="4" id="KW-0238">DNA-binding</keyword>
<evidence type="ECO:0000256" key="1">
    <source>
        <dbReference type="ARBA" id="ARBA00007871"/>
    </source>
</evidence>
<dbReference type="Pfam" id="PF02742">
    <property type="entry name" value="Fe_dep_repr_C"/>
    <property type="match status" value="1"/>
</dbReference>
<dbReference type="SMART" id="SM00529">
    <property type="entry name" value="HTH_DTXR"/>
    <property type="match status" value="1"/>
</dbReference>
<dbReference type="PROSITE" id="PS50944">
    <property type="entry name" value="HTH_DTXR"/>
    <property type="match status" value="1"/>
</dbReference>
<dbReference type="InterPro" id="IPR022687">
    <property type="entry name" value="HTH_DTXR"/>
</dbReference>
<dbReference type="Pfam" id="PF01325">
    <property type="entry name" value="Fe_dep_repress"/>
    <property type="match status" value="1"/>
</dbReference>
<evidence type="ECO:0000313" key="9">
    <source>
        <dbReference type="Proteomes" id="UP000289859"/>
    </source>
</evidence>
<dbReference type="GO" id="GO:0003700">
    <property type="term" value="F:DNA-binding transcription factor activity"/>
    <property type="evidence" value="ECO:0007669"/>
    <property type="project" value="InterPro"/>
</dbReference>
<evidence type="ECO:0000256" key="6">
    <source>
        <dbReference type="ARBA" id="ARBA00025185"/>
    </source>
</evidence>
<dbReference type="InterPro" id="IPR001367">
    <property type="entry name" value="Fe_dep_repressor"/>
</dbReference>
<feature type="domain" description="HTH dtxR-type" evidence="7">
    <location>
        <begin position="1"/>
        <end position="63"/>
    </location>
</feature>
<dbReference type="EMBL" id="QOVK01000025">
    <property type="protein sequence ID" value="RXG13640.1"/>
    <property type="molecule type" value="Genomic_DNA"/>
</dbReference>
<dbReference type="RefSeq" id="WP_128766893.1">
    <property type="nucleotide sequence ID" value="NZ_JBHUOO010000003.1"/>
</dbReference>
<comment type="similarity">
    <text evidence="1">Belongs to the DtxR/MntR family.</text>
</comment>
<dbReference type="InterPro" id="IPR050536">
    <property type="entry name" value="DtxR_MntR_Metal-Reg"/>
</dbReference>
<dbReference type="InterPro" id="IPR038157">
    <property type="entry name" value="FeoA_core_dom"/>
</dbReference>
<dbReference type="AlphaFoldDB" id="A0A4Q0NSF9"/>
<dbReference type="SUPFAM" id="SSF46785">
    <property type="entry name" value="Winged helix' DNA-binding domain"/>
    <property type="match status" value="1"/>
</dbReference>
<dbReference type="SUPFAM" id="SSF47979">
    <property type="entry name" value="Iron-dependent repressor protein, dimerization domain"/>
    <property type="match status" value="1"/>
</dbReference>
<comment type="caution">
    <text evidence="8">The sequence shown here is derived from an EMBL/GenBank/DDBJ whole genome shotgun (WGS) entry which is preliminary data.</text>
</comment>
<protein>
    <recommendedName>
        <fullName evidence="2">Transcriptional regulator MntR</fullName>
    </recommendedName>
</protein>
<dbReference type="OrthoDB" id="9791355at2"/>
<evidence type="ECO:0000313" key="8">
    <source>
        <dbReference type="EMBL" id="RXG13640.1"/>
    </source>
</evidence>
<sequence>MTLSEENYLKSIYSLQREHGKGVSTNVLSKYLDAKPASATEMIKKLDEKGLVRYQPYQGVLLNESGEISALKIIRKHRLWETFLAQKLDFSWDEIHDVAEQLEHIKSDKLIQQLDKFLGYPKYDPHGDPIPDEHGHVIKMEKKRVSQLQPGDTGTCIGVNDTSSSFLQFLDQQNIRLGSVIHIVNFQDFDKSMTVRIEDRELILSQIATENIYVRI</sequence>
<name>A0A4Q0NSF9_9FLAO</name>
<evidence type="ECO:0000256" key="4">
    <source>
        <dbReference type="ARBA" id="ARBA00023125"/>
    </source>
</evidence>
<evidence type="ECO:0000256" key="3">
    <source>
        <dbReference type="ARBA" id="ARBA00023015"/>
    </source>
</evidence>
<dbReference type="InterPro" id="IPR036390">
    <property type="entry name" value="WH_DNA-bd_sf"/>
</dbReference>
<dbReference type="Gene3D" id="1.10.10.10">
    <property type="entry name" value="Winged helix-like DNA-binding domain superfamily/Winged helix DNA-binding domain"/>
    <property type="match status" value="1"/>
</dbReference>
<dbReference type="InterPro" id="IPR022689">
    <property type="entry name" value="Iron_dep_repressor"/>
</dbReference>
<dbReference type="InterPro" id="IPR036421">
    <property type="entry name" value="Fe_dep_repressor_sf"/>
</dbReference>
<dbReference type="Gene3D" id="1.10.60.10">
    <property type="entry name" value="Iron dependent repressor, metal binding and dimerisation domain"/>
    <property type="match status" value="1"/>
</dbReference>
<dbReference type="InterPro" id="IPR036388">
    <property type="entry name" value="WH-like_DNA-bd_sf"/>
</dbReference>
<dbReference type="GO" id="GO:0003677">
    <property type="term" value="F:DNA binding"/>
    <property type="evidence" value="ECO:0007669"/>
    <property type="project" value="UniProtKB-KW"/>
</dbReference>
<dbReference type="Gene3D" id="2.30.30.90">
    <property type="match status" value="1"/>
</dbReference>
<comment type="function">
    <text evidence="6">In the presence of manganese, represses expression of mntH and mntS. Up-regulates expression of mntP.</text>
</comment>
<dbReference type="PANTHER" id="PTHR33238:SF7">
    <property type="entry name" value="IRON-DEPENDENT TRANSCRIPTIONAL REGULATOR"/>
    <property type="match status" value="1"/>
</dbReference>
<keyword evidence="5" id="KW-0804">Transcription</keyword>
<evidence type="ECO:0000259" key="7">
    <source>
        <dbReference type="PROSITE" id="PS50944"/>
    </source>
</evidence>
<proteinExistence type="inferred from homology"/>
<gene>
    <name evidence="8" type="ORF">DSM02_3681</name>
</gene>
<evidence type="ECO:0000256" key="2">
    <source>
        <dbReference type="ARBA" id="ARBA00022386"/>
    </source>
</evidence>
<reference evidence="8 9" key="1">
    <citation type="submission" date="2018-07" db="EMBL/GenBank/DDBJ databases">
        <title>Leeuwenhoekiella genomics.</title>
        <authorList>
            <person name="Tahon G."/>
            <person name="Willems A."/>
        </authorList>
    </citation>
    <scope>NUCLEOTIDE SEQUENCE [LARGE SCALE GENOMIC DNA]</scope>
    <source>
        <strain evidence="8 9">LMG 29608</strain>
    </source>
</reference>
<accession>A0A4Q0NSF9</accession>
<dbReference type="Pfam" id="PF04023">
    <property type="entry name" value="FeoA"/>
    <property type="match status" value="1"/>
</dbReference>
<dbReference type="PANTHER" id="PTHR33238">
    <property type="entry name" value="IRON (METAL) DEPENDENT REPRESSOR, DTXR FAMILY"/>
    <property type="match status" value="1"/>
</dbReference>
<organism evidence="8 9">
    <name type="scientific">Leeuwenhoekiella polynyae</name>
    <dbReference type="NCBI Taxonomy" id="1550906"/>
    <lineage>
        <taxon>Bacteria</taxon>
        <taxon>Pseudomonadati</taxon>
        <taxon>Bacteroidota</taxon>
        <taxon>Flavobacteriia</taxon>
        <taxon>Flavobacteriales</taxon>
        <taxon>Flavobacteriaceae</taxon>
        <taxon>Leeuwenhoekiella</taxon>
    </lineage>
</organism>
<dbReference type="Proteomes" id="UP000289859">
    <property type="component" value="Unassembled WGS sequence"/>
</dbReference>
<dbReference type="GO" id="GO:0046983">
    <property type="term" value="F:protein dimerization activity"/>
    <property type="evidence" value="ECO:0007669"/>
    <property type="project" value="InterPro"/>
</dbReference>
<keyword evidence="9" id="KW-1185">Reference proteome</keyword>
<dbReference type="InterPro" id="IPR007167">
    <property type="entry name" value="Fe-transptr_FeoA-like"/>
</dbReference>
<keyword evidence="3" id="KW-0805">Transcription regulation</keyword>
<evidence type="ECO:0000256" key="5">
    <source>
        <dbReference type="ARBA" id="ARBA00023163"/>
    </source>
</evidence>